<dbReference type="GO" id="GO:0035869">
    <property type="term" value="C:ciliary transition zone"/>
    <property type="evidence" value="ECO:0007669"/>
    <property type="project" value="TreeGrafter"/>
</dbReference>
<dbReference type="PANTHER" id="PTHR14240">
    <property type="entry name" value="RETINITIS PIGMENTOSA GTPASE REGULATOR-INTERACTING PROTEIN"/>
    <property type="match status" value="1"/>
</dbReference>
<dbReference type="Proteomes" id="UP000887116">
    <property type="component" value="Unassembled WGS sequence"/>
</dbReference>
<evidence type="ECO:0000313" key="10">
    <source>
        <dbReference type="Proteomes" id="UP000887116"/>
    </source>
</evidence>
<keyword evidence="4" id="KW-0969">Cilium</keyword>
<dbReference type="Pfam" id="PF00168">
    <property type="entry name" value="C2"/>
    <property type="match status" value="1"/>
</dbReference>
<keyword evidence="5" id="KW-0966">Cell projection</keyword>
<evidence type="ECO:0000256" key="4">
    <source>
        <dbReference type="ARBA" id="ARBA00023069"/>
    </source>
</evidence>
<dbReference type="Pfam" id="PF18111">
    <property type="entry name" value="RPGR1_C"/>
    <property type="match status" value="1"/>
</dbReference>
<comment type="subcellular location">
    <subcellularLocation>
        <location evidence="1">Cell projection</location>
        <location evidence="1">Cilium</location>
    </subcellularLocation>
</comment>
<feature type="coiled-coil region" evidence="6">
    <location>
        <begin position="343"/>
        <end position="579"/>
    </location>
</feature>
<feature type="coiled-coil region" evidence="6">
    <location>
        <begin position="196"/>
        <end position="237"/>
    </location>
</feature>
<dbReference type="Gene3D" id="2.60.40.150">
    <property type="entry name" value="C2 domain"/>
    <property type="match status" value="3"/>
</dbReference>
<evidence type="ECO:0000256" key="5">
    <source>
        <dbReference type="ARBA" id="ARBA00023273"/>
    </source>
</evidence>
<evidence type="ECO:0000313" key="9">
    <source>
        <dbReference type="EMBL" id="GFR10178.1"/>
    </source>
</evidence>
<evidence type="ECO:0000256" key="2">
    <source>
        <dbReference type="ARBA" id="ARBA00006042"/>
    </source>
</evidence>
<organism evidence="9 10">
    <name type="scientific">Trichonephila clavata</name>
    <name type="common">Joro spider</name>
    <name type="synonym">Nephila clavata</name>
    <dbReference type="NCBI Taxonomy" id="2740835"/>
    <lineage>
        <taxon>Eukaryota</taxon>
        <taxon>Metazoa</taxon>
        <taxon>Ecdysozoa</taxon>
        <taxon>Arthropoda</taxon>
        <taxon>Chelicerata</taxon>
        <taxon>Arachnida</taxon>
        <taxon>Araneae</taxon>
        <taxon>Araneomorphae</taxon>
        <taxon>Entelegynae</taxon>
        <taxon>Araneoidea</taxon>
        <taxon>Nephilidae</taxon>
        <taxon>Trichonephila</taxon>
    </lineage>
</organism>
<feature type="coiled-coil region" evidence="6">
    <location>
        <begin position="59"/>
        <end position="135"/>
    </location>
</feature>
<feature type="compositionally biased region" description="Low complexity" evidence="7">
    <location>
        <begin position="1010"/>
        <end position="1026"/>
    </location>
</feature>
<name>A0A8X6J4W3_TRICU</name>
<proteinExistence type="inferred from homology"/>
<keyword evidence="10" id="KW-1185">Reference proteome</keyword>
<dbReference type="InterPro" id="IPR021656">
    <property type="entry name" value="C2-C2_1"/>
</dbReference>
<feature type="region of interest" description="Disordered" evidence="7">
    <location>
        <begin position="1049"/>
        <end position="1102"/>
    </location>
</feature>
<feature type="compositionally biased region" description="Basic and acidic residues" evidence="7">
    <location>
        <begin position="1071"/>
        <end position="1089"/>
    </location>
</feature>
<dbReference type="InterPro" id="IPR035892">
    <property type="entry name" value="C2_domain_sf"/>
</dbReference>
<evidence type="ECO:0000256" key="1">
    <source>
        <dbReference type="ARBA" id="ARBA00004138"/>
    </source>
</evidence>
<dbReference type="SMART" id="SM00239">
    <property type="entry name" value="C2"/>
    <property type="match status" value="2"/>
</dbReference>
<keyword evidence="3 6" id="KW-0175">Coiled coil</keyword>
<evidence type="ECO:0000256" key="6">
    <source>
        <dbReference type="SAM" id="Coils"/>
    </source>
</evidence>
<dbReference type="InterPro" id="IPR000008">
    <property type="entry name" value="C2_dom"/>
</dbReference>
<protein>
    <submittedName>
        <fullName evidence="9">Protein fantom</fullName>
    </submittedName>
</protein>
<evidence type="ECO:0000256" key="7">
    <source>
        <dbReference type="SAM" id="MobiDB-lite"/>
    </source>
</evidence>
<feature type="domain" description="C2" evidence="8">
    <location>
        <begin position="788"/>
        <end position="915"/>
    </location>
</feature>
<evidence type="ECO:0000259" key="8">
    <source>
        <dbReference type="PROSITE" id="PS50004"/>
    </source>
</evidence>
<feature type="compositionally biased region" description="Acidic residues" evidence="7">
    <location>
        <begin position="1090"/>
        <end position="1101"/>
    </location>
</feature>
<dbReference type="GO" id="GO:0005856">
    <property type="term" value="C:cytoskeleton"/>
    <property type="evidence" value="ECO:0007669"/>
    <property type="project" value="UniProtKB-ARBA"/>
</dbReference>
<dbReference type="InterPro" id="IPR031139">
    <property type="entry name" value="RPGRIP1_fam"/>
</dbReference>
<dbReference type="CDD" id="cd00030">
    <property type="entry name" value="C2"/>
    <property type="match status" value="1"/>
</dbReference>
<dbReference type="OrthoDB" id="6434053at2759"/>
<sequence>MADDPERDIFPTKEGKNLVPSIDLSVQGLERHISPEKRFGHHPSRTDLEDQFYKFKEENLQLKKAAKKQEEELKRLATKMTRLLREKKSMELTQSPGHKRDLELEEMVEDLQDRMRQLEKTNSHLREKVLVAKQQVIMQARRPNPYAHIQPKVNSGNFKLGNSPYVSSVNLRGKNLQNSSRKSAGLPIPSYALGLLEEARAELSNLKLLVTNQRNEIEMYQQENEILKQNMRLREIEFDDELNILKSQLTEKQRQHVQENLDLIRLHRELKQKNTKIMGLQAQYNDMEEKMRILKLNHDHLVKDMDDLALHFKNEQKKNIELLGELKKAEITISASSELHERIKSLVKENDILRETNEKLLQSALAVEKERSFGQLELIYKERISNLESALEIQTRAKSSLEEELIKEKSYLVSKEEVLNVLNDQIKEMKIHMEEMETKTTFLKSENVELDDLQEAVRLLKLKKEGKLDNINNAGRLNNTESKITATENAANRIEELESKNLPAEIENTDETKFAELENLKSRLKMVETEHLETLQELDNVREMLTTQCDLNKVAQDELKLVSKNLEEQQKEFQTQLQECSHLLDLRAARIQKLEKQLNDIAYGTLTTSMPESDSKDGNLSPIKLNKGENIFEIHIKQLKFTTEGLRNLSTPKAKIFLTWNFYEFELQSTPVVPAEKPYFNFTAQYTVEVDDYFLCYLHENTVSLELHESLGVDYKNLAACQINFSDIFTKSKGRIYGTQKLLSINDERTIEFGIIDYWIQLKIPVEEALKFFKERIKALKYIHTNKGMSTAAVNLLKQPHNQNSYVNELHVKIQRAINLKPKQRDVQPNTFCVYKFYDLPDQDTVIVPASNNPEYSDHHIFSLFVDPSLEKYILTENLNVYVFDDNDPDISNYIGRACIPLQPLAQNKPIKGIFELQKGGKTGCGAIEILIYWQFDYSVAPDVFPYSKMKEESFSFVPSAASPSSTTSDEEMTAIHEPSLNVSVITPPVPKPRKSIPSKELMLTTVQKSNSSSSNSNSHSSTDSSPVHENQFAPLPAKRMIEHSVENQPTRIEIQSEKNQEDDWSDVMSDTEKKASYEETTDQDKQDLSYEDSDDSESDDYSVYRPKQLIDQAPSIVICVSHLQLRDDAAVLKDSLIKLLYVEYRFLDYPLEELETPFSLPKKGPPEKIVFNFEKVLTLKLKDLEKWNLLSKMLTSDSPEASLIRFTVVSEPLPDEQSLDCEDIGYGSVDLHEILDNKQDKIQEDVLIYDARNTDTVIGTLNVSIKALDVLLLLQTFAEF</sequence>
<comment type="similarity">
    <text evidence="2">Belongs to the RPGRIP1 family.</text>
</comment>
<dbReference type="SUPFAM" id="SSF49562">
    <property type="entry name" value="C2 domain (Calcium/lipid-binding domain, CaLB)"/>
    <property type="match status" value="2"/>
</dbReference>
<gene>
    <name evidence="9" type="primary">Rpgrip1l</name>
    <name evidence="9" type="ORF">TNCT_504571</name>
</gene>
<dbReference type="GO" id="GO:1905515">
    <property type="term" value="P:non-motile cilium assembly"/>
    <property type="evidence" value="ECO:0007669"/>
    <property type="project" value="TreeGrafter"/>
</dbReference>
<dbReference type="PROSITE" id="PS50004">
    <property type="entry name" value="C2"/>
    <property type="match status" value="1"/>
</dbReference>
<reference evidence="9" key="1">
    <citation type="submission" date="2020-07" db="EMBL/GenBank/DDBJ databases">
        <title>Multicomponent nature underlies the extraordinary mechanical properties of spider dragline silk.</title>
        <authorList>
            <person name="Kono N."/>
            <person name="Nakamura H."/>
            <person name="Mori M."/>
            <person name="Yoshida Y."/>
            <person name="Ohtoshi R."/>
            <person name="Malay A.D."/>
            <person name="Moran D.A.P."/>
            <person name="Tomita M."/>
            <person name="Numata K."/>
            <person name="Arakawa K."/>
        </authorList>
    </citation>
    <scope>NUCLEOTIDE SEQUENCE</scope>
</reference>
<evidence type="ECO:0000256" key="3">
    <source>
        <dbReference type="ARBA" id="ARBA00023054"/>
    </source>
</evidence>
<accession>A0A8X6J4W3</accession>
<feature type="coiled-coil region" evidence="6">
    <location>
        <begin position="263"/>
        <end position="297"/>
    </location>
</feature>
<feature type="region of interest" description="Disordered" evidence="7">
    <location>
        <begin position="959"/>
        <end position="1031"/>
    </location>
</feature>
<dbReference type="Pfam" id="PF11618">
    <property type="entry name" value="C2-C2_1"/>
    <property type="match status" value="1"/>
</dbReference>
<comment type="caution">
    <text evidence="9">The sequence shown here is derived from an EMBL/GenBank/DDBJ whole genome shotgun (WGS) entry which is preliminary data.</text>
</comment>
<dbReference type="EMBL" id="BMAO01036384">
    <property type="protein sequence ID" value="GFR10178.1"/>
    <property type="molecule type" value="Genomic_DNA"/>
</dbReference>
<dbReference type="InterPro" id="IPR041091">
    <property type="entry name" value="RPGRIP1_C"/>
</dbReference>
<feature type="compositionally biased region" description="Low complexity" evidence="7">
    <location>
        <begin position="959"/>
        <end position="968"/>
    </location>
</feature>
<dbReference type="PANTHER" id="PTHR14240:SF1">
    <property type="entry name" value="PROTEIN FANTOM-RELATED"/>
    <property type="match status" value="1"/>
</dbReference>